<protein>
    <submittedName>
        <fullName evidence="2">Uncharacterized protein</fullName>
    </submittedName>
</protein>
<dbReference type="RefSeq" id="WP_346148646.1">
    <property type="nucleotide sequence ID" value="NZ_BAAATE010000010.1"/>
</dbReference>
<evidence type="ECO:0000313" key="3">
    <source>
        <dbReference type="Proteomes" id="UP001501666"/>
    </source>
</evidence>
<keyword evidence="3" id="KW-1185">Reference proteome</keyword>
<evidence type="ECO:0000256" key="1">
    <source>
        <dbReference type="SAM" id="MobiDB-lite"/>
    </source>
</evidence>
<gene>
    <name evidence="2" type="ORF">GCM10010412_041320</name>
</gene>
<comment type="caution">
    <text evidence="2">The sequence shown here is derived from an EMBL/GenBank/DDBJ whole genome shotgun (WGS) entry which is preliminary data.</text>
</comment>
<organism evidence="2 3">
    <name type="scientific">Nonomuraea recticatena</name>
    <dbReference type="NCBI Taxonomy" id="46178"/>
    <lineage>
        <taxon>Bacteria</taxon>
        <taxon>Bacillati</taxon>
        <taxon>Actinomycetota</taxon>
        <taxon>Actinomycetes</taxon>
        <taxon>Streptosporangiales</taxon>
        <taxon>Streptosporangiaceae</taxon>
        <taxon>Nonomuraea</taxon>
    </lineage>
</organism>
<evidence type="ECO:0000313" key="2">
    <source>
        <dbReference type="EMBL" id="GAA2665201.1"/>
    </source>
</evidence>
<dbReference type="Proteomes" id="UP001501666">
    <property type="component" value="Unassembled WGS sequence"/>
</dbReference>
<accession>A0ABP6EF60</accession>
<reference evidence="3" key="1">
    <citation type="journal article" date="2019" name="Int. J. Syst. Evol. Microbiol.">
        <title>The Global Catalogue of Microorganisms (GCM) 10K type strain sequencing project: providing services to taxonomists for standard genome sequencing and annotation.</title>
        <authorList>
            <consortium name="The Broad Institute Genomics Platform"/>
            <consortium name="The Broad Institute Genome Sequencing Center for Infectious Disease"/>
            <person name="Wu L."/>
            <person name="Ma J."/>
        </authorList>
    </citation>
    <scope>NUCLEOTIDE SEQUENCE [LARGE SCALE GENOMIC DNA]</scope>
    <source>
        <strain evidence="3">JCM 6835</strain>
    </source>
</reference>
<sequence>MHFPGIRIEGLFDGTLTLRRILVLVNRLLGMLGKSALAVALLGEAASWSNEEYILADLYDEIAVGNWMFVTAHRTDDQASIPTPPPYRRPGHSAEPANDESTYDPPPPEQFATAVEIHGVLSSLVPGQML</sequence>
<feature type="region of interest" description="Disordered" evidence="1">
    <location>
        <begin position="75"/>
        <end position="109"/>
    </location>
</feature>
<proteinExistence type="predicted"/>
<name>A0ABP6EF60_9ACTN</name>
<dbReference type="EMBL" id="BAAATE010000010">
    <property type="protein sequence ID" value="GAA2665201.1"/>
    <property type="molecule type" value="Genomic_DNA"/>
</dbReference>